<dbReference type="Pfam" id="PF13649">
    <property type="entry name" value="Methyltransf_25"/>
    <property type="match status" value="1"/>
</dbReference>
<dbReference type="InterPro" id="IPR041698">
    <property type="entry name" value="Methyltransf_25"/>
</dbReference>
<comment type="caution">
    <text evidence="2">The sequence shown here is derived from an EMBL/GenBank/DDBJ whole genome shotgun (WGS) entry which is preliminary data.</text>
</comment>
<dbReference type="SUPFAM" id="SSF53335">
    <property type="entry name" value="S-adenosyl-L-methionine-dependent methyltransferases"/>
    <property type="match status" value="1"/>
</dbReference>
<evidence type="ECO:0000259" key="1">
    <source>
        <dbReference type="Pfam" id="PF13649"/>
    </source>
</evidence>
<gene>
    <name evidence="2" type="ORF">EBB_21965</name>
</gene>
<dbReference type="CDD" id="cd02440">
    <property type="entry name" value="AdoMet_MTases"/>
    <property type="match status" value="1"/>
</dbReference>
<dbReference type="InterPro" id="IPR050508">
    <property type="entry name" value="Methyltransf_Superfamily"/>
</dbReference>
<keyword evidence="3" id="KW-1185">Reference proteome</keyword>
<evidence type="ECO:0000313" key="3">
    <source>
        <dbReference type="Proteomes" id="UP000641152"/>
    </source>
</evidence>
<dbReference type="EMBL" id="JACXST010000003">
    <property type="protein sequence ID" value="MBD9363099.1"/>
    <property type="molecule type" value="Genomic_DNA"/>
</dbReference>
<name>A0ABR9DLH4_9GAMM</name>
<dbReference type="PANTHER" id="PTHR42912">
    <property type="entry name" value="METHYLTRANSFERASE"/>
    <property type="match status" value="1"/>
</dbReference>
<keyword evidence="2" id="KW-0808">Transferase</keyword>
<dbReference type="Gene3D" id="3.40.50.150">
    <property type="entry name" value="Vaccinia Virus protein VP39"/>
    <property type="match status" value="1"/>
</dbReference>
<accession>A0ABR9DLH4</accession>
<protein>
    <submittedName>
        <fullName evidence="2">Class I SAM-dependent methyltransferase</fullName>
    </submittedName>
</protein>
<keyword evidence="2" id="KW-0489">Methyltransferase</keyword>
<evidence type="ECO:0000313" key="2">
    <source>
        <dbReference type="EMBL" id="MBD9363099.1"/>
    </source>
</evidence>
<dbReference type="Proteomes" id="UP000641152">
    <property type="component" value="Unassembled WGS sequence"/>
</dbReference>
<sequence>MNSNENAVMPSLTAQNPFTGRIGEEYDFLGMMCPNVVVLTQKLGETVAAWHPGNGIQGLEIGCGTGLSTLSLLTQREDLHLRAFDASAAMLMQARANLAEYVDNGRVEFIESDALAFLQQQPDASVDVVASNYAIHNFLNDYRDQVFAEIWRVLKPGGLFANGDRFAIDDAARHLASTQADIRHWFKAFGELKRYDLLEDWVVHLLSDESPEHIMHVPAIIATLQSLGFSDVQSLYREGVDMLMIAIKPKLA</sequence>
<proteinExistence type="predicted"/>
<dbReference type="GO" id="GO:0008168">
    <property type="term" value="F:methyltransferase activity"/>
    <property type="evidence" value="ECO:0007669"/>
    <property type="project" value="UniProtKB-KW"/>
</dbReference>
<organism evidence="2 3">
    <name type="scientific">Methylomonas fluvii</name>
    <dbReference type="NCBI Taxonomy" id="1854564"/>
    <lineage>
        <taxon>Bacteria</taxon>
        <taxon>Pseudomonadati</taxon>
        <taxon>Pseudomonadota</taxon>
        <taxon>Gammaproteobacteria</taxon>
        <taxon>Methylococcales</taxon>
        <taxon>Methylococcaceae</taxon>
        <taxon>Methylomonas</taxon>
    </lineage>
</organism>
<feature type="domain" description="Methyltransferase" evidence="1">
    <location>
        <begin position="59"/>
        <end position="158"/>
    </location>
</feature>
<reference evidence="2 3" key="1">
    <citation type="submission" date="2020-09" db="EMBL/GenBank/DDBJ databases">
        <title>Methylomonas albis sp. nov. and Methylomonas fluvii sp. nov.: Two cold-adapted methanotrophs from the River Elbe and an amended description of Methylovulum psychrotolerans strain Eb1.</title>
        <authorList>
            <person name="Bussmann I.K."/>
            <person name="Klings K.-W."/>
            <person name="Warnstedt J."/>
            <person name="Hoppert M."/>
            <person name="Saborowski A."/>
            <person name="Horn F."/>
            <person name="Liebner S."/>
        </authorList>
    </citation>
    <scope>NUCLEOTIDE SEQUENCE [LARGE SCALE GENOMIC DNA]</scope>
    <source>
        <strain evidence="2 3">EbB</strain>
    </source>
</reference>
<dbReference type="RefSeq" id="WP_192395812.1">
    <property type="nucleotide sequence ID" value="NZ_CAJHIU010000003.1"/>
</dbReference>
<dbReference type="GO" id="GO:0032259">
    <property type="term" value="P:methylation"/>
    <property type="evidence" value="ECO:0007669"/>
    <property type="project" value="UniProtKB-KW"/>
</dbReference>
<dbReference type="InterPro" id="IPR029063">
    <property type="entry name" value="SAM-dependent_MTases_sf"/>
</dbReference>